<keyword evidence="2" id="KW-1185">Reference proteome</keyword>
<organism evidence="1 2">
    <name type="scientific">Xenoophorus captivus</name>
    <dbReference type="NCBI Taxonomy" id="1517983"/>
    <lineage>
        <taxon>Eukaryota</taxon>
        <taxon>Metazoa</taxon>
        <taxon>Chordata</taxon>
        <taxon>Craniata</taxon>
        <taxon>Vertebrata</taxon>
        <taxon>Euteleostomi</taxon>
        <taxon>Actinopterygii</taxon>
        <taxon>Neopterygii</taxon>
        <taxon>Teleostei</taxon>
        <taxon>Neoteleostei</taxon>
        <taxon>Acanthomorphata</taxon>
        <taxon>Ovalentaria</taxon>
        <taxon>Atherinomorphae</taxon>
        <taxon>Cyprinodontiformes</taxon>
        <taxon>Goodeidae</taxon>
        <taxon>Xenoophorus</taxon>
    </lineage>
</organism>
<proteinExistence type="predicted"/>
<dbReference type="Proteomes" id="UP001434883">
    <property type="component" value="Unassembled WGS sequence"/>
</dbReference>
<sequence length="84" mass="9590">VDGYDLWPCFSSTGSAGTSVTFNRNGDAPGRYDLFQYQWNNVTGAGYRVIGHWTETLQLNTDFHPIRKNCPSDQHLQRENQLEP</sequence>
<dbReference type="SUPFAM" id="SSF53822">
    <property type="entry name" value="Periplasmic binding protein-like I"/>
    <property type="match status" value="1"/>
</dbReference>
<protein>
    <submittedName>
        <fullName evidence="1">Uncharacterized protein</fullName>
    </submittedName>
</protein>
<accession>A0ABV0SGM6</accession>
<feature type="non-terminal residue" evidence="1">
    <location>
        <position position="1"/>
    </location>
</feature>
<name>A0ABV0SGM6_9TELE</name>
<gene>
    <name evidence="1" type="ORF">XENOCAPTIV_022559</name>
</gene>
<reference evidence="1 2" key="1">
    <citation type="submission" date="2021-06" db="EMBL/GenBank/DDBJ databases">
        <authorList>
            <person name="Palmer J.M."/>
        </authorList>
    </citation>
    <scope>NUCLEOTIDE SEQUENCE [LARGE SCALE GENOMIC DNA]</scope>
    <source>
        <strain evidence="1 2">XC_2019</strain>
        <tissue evidence="1">Muscle</tissue>
    </source>
</reference>
<evidence type="ECO:0000313" key="2">
    <source>
        <dbReference type="Proteomes" id="UP001434883"/>
    </source>
</evidence>
<comment type="caution">
    <text evidence="1">The sequence shown here is derived from an EMBL/GenBank/DDBJ whole genome shotgun (WGS) entry which is preliminary data.</text>
</comment>
<evidence type="ECO:0000313" key="1">
    <source>
        <dbReference type="EMBL" id="MEQ2219720.1"/>
    </source>
</evidence>
<dbReference type="InterPro" id="IPR028082">
    <property type="entry name" value="Peripla_BP_I"/>
</dbReference>
<dbReference type="EMBL" id="JAHRIN010080667">
    <property type="protein sequence ID" value="MEQ2219720.1"/>
    <property type="molecule type" value="Genomic_DNA"/>
</dbReference>